<evidence type="ECO:0000313" key="2">
    <source>
        <dbReference type="Proteomes" id="UP000231742"/>
    </source>
</evidence>
<dbReference type="InterPro" id="IPR044999">
    <property type="entry name" value="CbbY-like"/>
</dbReference>
<keyword evidence="1" id="KW-0378">Hydrolase</keyword>
<dbReference type="InterPro" id="IPR023198">
    <property type="entry name" value="PGP-like_dom2"/>
</dbReference>
<dbReference type="PANTHER" id="PTHR42896:SF2">
    <property type="entry name" value="CBBY-LIKE PROTEIN"/>
    <property type="match status" value="1"/>
</dbReference>
<dbReference type="Proteomes" id="UP000231742">
    <property type="component" value="Unassembled WGS sequence"/>
</dbReference>
<dbReference type="SUPFAM" id="SSF56784">
    <property type="entry name" value="HAD-like"/>
    <property type="match status" value="1"/>
</dbReference>
<dbReference type="InterPro" id="IPR036412">
    <property type="entry name" value="HAD-like_sf"/>
</dbReference>
<dbReference type="OrthoDB" id="9812856at2"/>
<protein>
    <submittedName>
        <fullName evidence="1">HAD superfamily hydrolase (TIGR01509 family)</fullName>
    </submittedName>
</protein>
<sequence>MPALIFDCDGVLADTEVDGHLRAFNEMFAQLGVPVQWSLEDYAQKVRIGGGKERLASLFSDPVADQLGVAEEDRAETVALWHRTKTEIYTRLVADGLMPARPGIARIIAEAHAAGWALAMASTSAEASVRAVLEHSVGPQQAAAFRIFAGDAVKNKKPAPDIYLLALDQLGIDANAAVVVEDSENGMRAAHAAGLRTIVTTSTLTHDENFEGASLVVDCLGSTATGVSLQVASDPLEIAPHAEVRLTDIQKVLEQPLLHRGA</sequence>
<organism evidence="1 2">
    <name type="scientific">Salinibacterium amurskyense</name>
    <dbReference type="NCBI Taxonomy" id="205941"/>
    <lineage>
        <taxon>Bacteria</taxon>
        <taxon>Bacillati</taxon>
        <taxon>Actinomycetota</taxon>
        <taxon>Actinomycetes</taxon>
        <taxon>Micrococcales</taxon>
        <taxon>Microbacteriaceae</taxon>
        <taxon>Salinibacterium</taxon>
    </lineage>
</organism>
<dbReference type="SFLD" id="SFLDS00003">
    <property type="entry name" value="Haloacid_Dehalogenase"/>
    <property type="match status" value="1"/>
</dbReference>
<dbReference type="Gene3D" id="3.40.50.1000">
    <property type="entry name" value="HAD superfamily/HAD-like"/>
    <property type="match status" value="1"/>
</dbReference>
<dbReference type="SFLD" id="SFLDG01129">
    <property type="entry name" value="C1.5:_HAD__Beta-PGM__Phosphata"/>
    <property type="match status" value="1"/>
</dbReference>
<name>A0A2M9D6L7_9MICO</name>
<dbReference type="PANTHER" id="PTHR42896">
    <property type="entry name" value="XYLULOSE-1,5-BISPHOSPHATE (XUBP) PHOSPHATASE"/>
    <property type="match status" value="1"/>
</dbReference>
<dbReference type="GO" id="GO:0016787">
    <property type="term" value="F:hydrolase activity"/>
    <property type="evidence" value="ECO:0007669"/>
    <property type="project" value="UniProtKB-KW"/>
</dbReference>
<dbReference type="Gene3D" id="1.10.150.240">
    <property type="entry name" value="Putative phosphatase, domain 2"/>
    <property type="match status" value="1"/>
</dbReference>
<accession>A0A2M9D6L7</accession>
<dbReference type="InterPro" id="IPR006439">
    <property type="entry name" value="HAD-SF_hydro_IA"/>
</dbReference>
<keyword evidence="2" id="KW-1185">Reference proteome</keyword>
<proteinExistence type="predicted"/>
<dbReference type="RefSeq" id="WP_100387997.1">
    <property type="nucleotide sequence ID" value="NZ_BMZU01000001.1"/>
</dbReference>
<dbReference type="EMBL" id="PGFH01000001">
    <property type="protein sequence ID" value="PJJ81300.1"/>
    <property type="molecule type" value="Genomic_DNA"/>
</dbReference>
<comment type="caution">
    <text evidence="1">The sequence shown here is derived from an EMBL/GenBank/DDBJ whole genome shotgun (WGS) entry which is preliminary data.</text>
</comment>
<dbReference type="InterPro" id="IPR023214">
    <property type="entry name" value="HAD_sf"/>
</dbReference>
<evidence type="ECO:0000313" key="1">
    <source>
        <dbReference type="EMBL" id="PJJ81300.1"/>
    </source>
</evidence>
<reference evidence="1 2" key="1">
    <citation type="submission" date="2017-11" db="EMBL/GenBank/DDBJ databases">
        <title>Genomic Encyclopedia of Archaeal and Bacterial Type Strains, Phase II (KMG-II): From Individual Species to Whole Genera.</title>
        <authorList>
            <person name="Goeker M."/>
        </authorList>
    </citation>
    <scope>NUCLEOTIDE SEQUENCE [LARGE SCALE GENOMIC DNA]</scope>
    <source>
        <strain evidence="1 2">DSM 16400</strain>
    </source>
</reference>
<dbReference type="Pfam" id="PF00702">
    <property type="entry name" value="Hydrolase"/>
    <property type="match status" value="1"/>
</dbReference>
<dbReference type="NCBIfam" id="TIGR01509">
    <property type="entry name" value="HAD-SF-IA-v3"/>
    <property type="match status" value="1"/>
</dbReference>
<dbReference type="AlphaFoldDB" id="A0A2M9D6L7"/>
<gene>
    <name evidence="1" type="ORF">CLV85_0471</name>
</gene>